<dbReference type="InParanoid" id="H3GUS7"/>
<evidence type="ECO:0000256" key="1">
    <source>
        <dbReference type="ARBA" id="ARBA00004245"/>
    </source>
</evidence>
<evidence type="ECO:0000259" key="6">
    <source>
        <dbReference type="PROSITE" id="PS50222"/>
    </source>
</evidence>
<keyword evidence="8" id="KW-1185">Reference proteome</keyword>
<dbReference type="SUPFAM" id="SSF47473">
    <property type="entry name" value="EF-hand"/>
    <property type="match status" value="1"/>
</dbReference>
<dbReference type="Proteomes" id="UP000005238">
    <property type="component" value="Unassembled WGS sequence"/>
</dbReference>
<dbReference type="GO" id="GO:0005509">
    <property type="term" value="F:calcium ion binding"/>
    <property type="evidence" value="ECO:0000318"/>
    <property type="project" value="GO_Central"/>
</dbReference>
<evidence type="ECO:0000313" key="8">
    <source>
        <dbReference type="Proteomes" id="UP000005238"/>
    </source>
</evidence>
<dbReference type="InterPro" id="IPR002048">
    <property type="entry name" value="EF_hand_dom"/>
</dbReference>
<dbReference type="GO" id="GO:0005856">
    <property type="term" value="C:cytoskeleton"/>
    <property type="evidence" value="ECO:0007669"/>
    <property type="project" value="UniProtKB-SubCell"/>
</dbReference>
<evidence type="ECO:0000256" key="5">
    <source>
        <dbReference type="ARBA" id="ARBA00023212"/>
    </source>
</evidence>
<dbReference type="EnsemblProtists" id="Phyra81011">
    <property type="protein sequence ID" value="Phyra81011"/>
    <property type="gene ID" value="Phyra81011"/>
</dbReference>
<keyword evidence="4" id="KW-0106">Calcium</keyword>
<dbReference type="InterPro" id="IPR011992">
    <property type="entry name" value="EF-hand-dom_pair"/>
</dbReference>
<dbReference type="VEuPathDB" id="FungiDB:KRP23_4753"/>
<dbReference type="EMBL" id="DS566052">
    <property type="status" value="NOT_ANNOTATED_CDS"/>
    <property type="molecule type" value="Genomic_DNA"/>
</dbReference>
<evidence type="ECO:0000313" key="7">
    <source>
        <dbReference type="EnsemblProtists" id="Phyra81011"/>
    </source>
</evidence>
<keyword evidence="5" id="KW-0963">Cytoplasm</keyword>
<name>H3GUS7_PHYRM</name>
<organism evidence="7 8">
    <name type="scientific">Phytophthora ramorum</name>
    <name type="common">Sudden oak death agent</name>
    <dbReference type="NCBI Taxonomy" id="164328"/>
    <lineage>
        <taxon>Eukaryota</taxon>
        <taxon>Sar</taxon>
        <taxon>Stramenopiles</taxon>
        <taxon>Oomycota</taxon>
        <taxon>Peronosporomycetes</taxon>
        <taxon>Peronosporales</taxon>
        <taxon>Peronosporaceae</taxon>
        <taxon>Phytophthora</taxon>
    </lineage>
</organism>
<dbReference type="PROSITE" id="PS50222">
    <property type="entry name" value="EF_HAND_2"/>
    <property type="match status" value="1"/>
</dbReference>
<dbReference type="PANTHER" id="PTHR23048:SF59">
    <property type="entry name" value="EF-HAND SUPERFAMILY PROTEIN"/>
    <property type="match status" value="1"/>
</dbReference>
<protein>
    <recommendedName>
        <fullName evidence="6">EF-hand domain-containing protein</fullName>
    </recommendedName>
</protein>
<accession>H3GUS7</accession>
<dbReference type="Gene3D" id="1.10.238.10">
    <property type="entry name" value="EF-hand"/>
    <property type="match status" value="1"/>
</dbReference>
<evidence type="ECO:0000256" key="3">
    <source>
        <dbReference type="ARBA" id="ARBA00022737"/>
    </source>
</evidence>
<keyword evidence="5" id="KW-0206">Cytoskeleton</keyword>
<dbReference type="AlphaFoldDB" id="H3GUS7"/>
<dbReference type="FunFam" id="1.10.238.10:FF:000178">
    <property type="entry name" value="Calmodulin-2 A"/>
    <property type="match status" value="1"/>
</dbReference>
<comment type="subcellular location">
    <subcellularLocation>
        <location evidence="1">Cytoplasm</location>
        <location evidence="1">Cytoskeleton</location>
    </subcellularLocation>
</comment>
<dbReference type="GO" id="GO:0005737">
    <property type="term" value="C:cytoplasm"/>
    <property type="evidence" value="ECO:0000318"/>
    <property type="project" value="GO_Central"/>
</dbReference>
<dbReference type="HOGENOM" id="CLU_1491878_0_0_1"/>
<reference evidence="8" key="1">
    <citation type="journal article" date="2006" name="Science">
        <title>Phytophthora genome sequences uncover evolutionary origins and mechanisms of pathogenesis.</title>
        <authorList>
            <person name="Tyler B.M."/>
            <person name="Tripathy S."/>
            <person name="Zhang X."/>
            <person name="Dehal P."/>
            <person name="Jiang R.H."/>
            <person name="Aerts A."/>
            <person name="Arredondo F.D."/>
            <person name="Baxter L."/>
            <person name="Bensasson D."/>
            <person name="Beynon J.L."/>
            <person name="Chapman J."/>
            <person name="Damasceno C.M."/>
            <person name="Dorrance A.E."/>
            <person name="Dou D."/>
            <person name="Dickerman A.W."/>
            <person name="Dubchak I.L."/>
            <person name="Garbelotto M."/>
            <person name="Gijzen M."/>
            <person name="Gordon S.G."/>
            <person name="Govers F."/>
            <person name="Grunwald N.J."/>
            <person name="Huang W."/>
            <person name="Ivors K.L."/>
            <person name="Jones R.W."/>
            <person name="Kamoun S."/>
            <person name="Krampis K."/>
            <person name="Lamour K.H."/>
            <person name="Lee M.K."/>
            <person name="McDonald W.H."/>
            <person name="Medina M."/>
            <person name="Meijer H.J."/>
            <person name="Nordberg E.K."/>
            <person name="Maclean D.J."/>
            <person name="Ospina-Giraldo M.D."/>
            <person name="Morris P.F."/>
            <person name="Phuntumart V."/>
            <person name="Putnam N.H."/>
            <person name="Rash S."/>
            <person name="Rose J.K."/>
            <person name="Sakihama Y."/>
            <person name="Salamov A.A."/>
            <person name="Savidor A."/>
            <person name="Scheuring C.F."/>
            <person name="Smith B.M."/>
            <person name="Sobral B.W."/>
            <person name="Terry A."/>
            <person name="Torto-Alalibo T.A."/>
            <person name="Win J."/>
            <person name="Xu Z."/>
            <person name="Zhang H."/>
            <person name="Grigoriev I.V."/>
            <person name="Rokhsar D.S."/>
            <person name="Boore J.L."/>
        </authorList>
    </citation>
    <scope>NUCLEOTIDE SEQUENCE [LARGE SCALE GENOMIC DNA]</scope>
    <source>
        <strain evidence="8">Pr102</strain>
    </source>
</reference>
<dbReference type="PANTHER" id="PTHR23048">
    <property type="entry name" value="MYOSIN LIGHT CHAIN 1, 3"/>
    <property type="match status" value="1"/>
</dbReference>
<dbReference type="eggNOG" id="KOG0028">
    <property type="taxonomic scope" value="Eukaryota"/>
</dbReference>
<dbReference type="OMA" id="DTNTIGF"/>
<evidence type="ECO:0000256" key="2">
    <source>
        <dbReference type="ARBA" id="ARBA00005253"/>
    </source>
</evidence>
<dbReference type="STRING" id="164328.H3GUS7"/>
<reference evidence="7" key="2">
    <citation type="submission" date="2015-06" db="UniProtKB">
        <authorList>
            <consortium name="EnsemblProtists"/>
        </authorList>
    </citation>
    <scope>IDENTIFICATION</scope>
    <source>
        <strain evidence="7">Pr102</strain>
    </source>
</reference>
<proteinExistence type="inferred from homology"/>
<keyword evidence="3" id="KW-0677">Repeat</keyword>
<evidence type="ECO:0000256" key="4">
    <source>
        <dbReference type="ARBA" id="ARBA00022837"/>
    </source>
</evidence>
<sequence>MATVLQRVKDKRLTAAQEDESRVVFELAAEGSETMTVKQLKMSLRALGFKVAKGEAQALVYEFDYMDSGTIDLADFQKIFLSKMLDTSEQEKFEQAFRALSNNGADQVSIRELSSVVSTLATEDEGKNAADEEAVDGNLLRHQMGLQYHDDNEVEAVQAFLGTASNAADGFFLSKAALAAFLRV</sequence>
<dbReference type="InterPro" id="IPR050230">
    <property type="entry name" value="CALM/Myosin/TropC-like"/>
</dbReference>
<dbReference type="GO" id="GO:0030234">
    <property type="term" value="F:enzyme regulator activity"/>
    <property type="evidence" value="ECO:0000318"/>
    <property type="project" value="GO_Central"/>
</dbReference>
<dbReference type="VEuPathDB" id="FungiDB:KRP22_2027"/>
<comment type="similarity">
    <text evidence="2">Belongs to the centrin family.</text>
</comment>
<feature type="domain" description="EF-hand" evidence="6">
    <location>
        <begin position="88"/>
        <end position="123"/>
    </location>
</feature>